<dbReference type="EMBL" id="LR796595">
    <property type="protein sequence ID" value="CAB4153813.1"/>
    <property type="molecule type" value="Genomic_DNA"/>
</dbReference>
<evidence type="ECO:0000259" key="1">
    <source>
        <dbReference type="Pfam" id="PF19808"/>
    </source>
</evidence>
<sequence>MAENKKSFVLYTDSKGLIDQLPDEIAGRLFKHIFAYVNDENPISEELILNIAFEPIKSQLKRDLVKWSNQTEQRRQAGLKSAEIRKRNSTEFNERLISSTDNVNVSVNDSVSDNVTDSVILLKKETKSIFSFERNLLEYGFDKQLVTDWLKVRKTKKATNTETAFKNFIAELEQRNCNINEVLEICVEKSWSGFKWSWIDNLKQTNTFNNGKQERTTREIFEDAVLSDTAKNFRFS</sequence>
<dbReference type="InterPro" id="IPR046258">
    <property type="entry name" value="DUF6291"/>
</dbReference>
<organism evidence="2">
    <name type="scientific">uncultured Caudovirales phage</name>
    <dbReference type="NCBI Taxonomy" id="2100421"/>
    <lineage>
        <taxon>Viruses</taxon>
        <taxon>Duplodnaviria</taxon>
        <taxon>Heunggongvirae</taxon>
        <taxon>Uroviricota</taxon>
        <taxon>Caudoviricetes</taxon>
        <taxon>Peduoviridae</taxon>
        <taxon>Maltschvirus</taxon>
        <taxon>Maltschvirus maltsch</taxon>
    </lineage>
</organism>
<name>A0A6J5N9M7_9CAUD</name>
<proteinExistence type="predicted"/>
<dbReference type="Pfam" id="PF19808">
    <property type="entry name" value="DUF6291"/>
    <property type="match status" value="1"/>
</dbReference>
<gene>
    <name evidence="2" type="ORF">UFOVP638_28</name>
</gene>
<reference evidence="2" key="1">
    <citation type="submission" date="2020-04" db="EMBL/GenBank/DDBJ databases">
        <authorList>
            <person name="Chiriac C."/>
            <person name="Salcher M."/>
            <person name="Ghai R."/>
            <person name="Kavagutti S V."/>
        </authorList>
    </citation>
    <scope>NUCLEOTIDE SEQUENCE</scope>
</reference>
<feature type="domain" description="DUF6291" evidence="1">
    <location>
        <begin position="7"/>
        <end position="82"/>
    </location>
</feature>
<evidence type="ECO:0000313" key="2">
    <source>
        <dbReference type="EMBL" id="CAB4153813.1"/>
    </source>
</evidence>
<accession>A0A6J5N9M7</accession>
<protein>
    <recommendedName>
        <fullName evidence="1">DUF6291 domain-containing protein</fullName>
    </recommendedName>
</protein>